<sequence length="84" mass="8980">MEAALRAFHNSDSFKEGLLLAVNLGEDSDTTGAVYGQLAGAFYGISSIPATWLDKLAMKETILELAGKLFHVAVNIQIDRSGPL</sequence>
<dbReference type="Pfam" id="PF03747">
    <property type="entry name" value="ADP_ribosyl_GH"/>
    <property type="match status" value="1"/>
</dbReference>
<comment type="caution">
    <text evidence="2">The sequence shown here is derived from an EMBL/GenBank/DDBJ whole genome shotgun (WGS) entry which is preliminary data.</text>
</comment>
<evidence type="ECO:0000313" key="3">
    <source>
        <dbReference type="Proteomes" id="UP000307943"/>
    </source>
</evidence>
<evidence type="ECO:0000313" key="2">
    <source>
        <dbReference type="EMBL" id="TNJ63467.1"/>
    </source>
</evidence>
<name>A0A5C4T549_9BACL</name>
<gene>
    <name evidence="2" type="ORF">FE784_25135</name>
</gene>
<feature type="binding site" evidence="1">
    <location>
        <position position="30"/>
    </location>
    <ligand>
        <name>Mg(2+)</name>
        <dbReference type="ChEBI" id="CHEBI:18420"/>
        <label>1</label>
    </ligand>
</feature>
<feature type="binding site" evidence="1">
    <location>
        <position position="29"/>
    </location>
    <ligand>
        <name>Mg(2+)</name>
        <dbReference type="ChEBI" id="CHEBI:18420"/>
        <label>1</label>
    </ligand>
</feature>
<organism evidence="2 3">
    <name type="scientific">Paenibacillus hemerocallicola</name>
    <dbReference type="NCBI Taxonomy" id="1172614"/>
    <lineage>
        <taxon>Bacteria</taxon>
        <taxon>Bacillati</taxon>
        <taxon>Bacillota</taxon>
        <taxon>Bacilli</taxon>
        <taxon>Bacillales</taxon>
        <taxon>Paenibacillaceae</taxon>
        <taxon>Paenibacillus</taxon>
    </lineage>
</organism>
<keyword evidence="3" id="KW-1185">Reference proteome</keyword>
<dbReference type="GO" id="GO:0046872">
    <property type="term" value="F:metal ion binding"/>
    <property type="evidence" value="ECO:0007669"/>
    <property type="project" value="UniProtKB-KW"/>
</dbReference>
<dbReference type="Gene3D" id="1.10.4080.10">
    <property type="entry name" value="ADP-ribosylation/Crystallin J1"/>
    <property type="match status" value="1"/>
</dbReference>
<dbReference type="OrthoDB" id="9798107at2"/>
<dbReference type="PANTHER" id="PTHR16222">
    <property type="entry name" value="ADP-RIBOSYLGLYCOHYDROLASE"/>
    <property type="match status" value="1"/>
</dbReference>
<protein>
    <recommendedName>
        <fullName evidence="4">ADP-ribosylglycohydrolase family protein</fullName>
    </recommendedName>
</protein>
<dbReference type="InterPro" id="IPR005502">
    <property type="entry name" value="Ribosyl_crysJ1"/>
</dbReference>
<proteinExistence type="predicted"/>
<keyword evidence="1" id="KW-0460">Magnesium</keyword>
<dbReference type="AlphaFoldDB" id="A0A5C4T549"/>
<evidence type="ECO:0008006" key="4">
    <source>
        <dbReference type="Google" id="ProtNLM"/>
    </source>
</evidence>
<dbReference type="SUPFAM" id="SSF101478">
    <property type="entry name" value="ADP-ribosylglycohydrolase"/>
    <property type="match status" value="1"/>
</dbReference>
<dbReference type="InterPro" id="IPR036705">
    <property type="entry name" value="Ribosyl_crysJ1_sf"/>
</dbReference>
<reference evidence="2 3" key="1">
    <citation type="submission" date="2019-05" db="EMBL/GenBank/DDBJ databases">
        <title>We sequenced the genome of Paenibacillus hemerocallicola KCTC 33185 for further insight into its adaptation and study the phylogeny of Paenibacillus.</title>
        <authorList>
            <person name="Narsing Rao M.P."/>
        </authorList>
    </citation>
    <scope>NUCLEOTIDE SEQUENCE [LARGE SCALE GENOMIC DNA]</scope>
    <source>
        <strain evidence="2 3">KCTC 33185</strain>
    </source>
</reference>
<dbReference type="PANTHER" id="PTHR16222:SF12">
    <property type="entry name" value="ADP-RIBOSYLGLYCOHYDROLASE-RELATED"/>
    <property type="match status" value="1"/>
</dbReference>
<comment type="cofactor">
    <cofactor evidence="1">
        <name>Mg(2+)</name>
        <dbReference type="ChEBI" id="CHEBI:18420"/>
    </cofactor>
    <text evidence="1">Binds 2 magnesium ions per subunit.</text>
</comment>
<keyword evidence="1" id="KW-0479">Metal-binding</keyword>
<dbReference type="InterPro" id="IPR050792">
    <property type="entry name" value="ADP-ribosylglycohydrolase"/>
</dbReference>
<accession>A0A5C4T549</accession>
<dbReference type="EMBL" id="VDCQ01000042">
    <property type="protein sequence ID" value="TNJ63467.1"/>
    <property type="molecule type" value="Genomic_DNA"/>
</dbReference>
<feature type="binding site" evidence="1">
    <location>
        <position position="27"/>
    </location>
    <ligand>
        <name>Mg(2+)</name>
        <dbReference type="ChEBI" id="CHEBI:18420"/>
        <label>1</label>
    </ligand>
</feature>
<dbReference type="Proteomes" id="UP000307943">
    <property type="component" value="Unassembled WGS sequence"/>
</dbReference>
<evidence type="ECO:0000256" key="1">
    <source>
        <dbReference type="PIRSR" id="PIRSR605502-1"/>
    </source>
</evidence>